<name>A0A7R9BWB6_9CRUS</name>
<dbReference type="AlphaFoldDB" id="A0A7R9BWB6"/>
<accession>A0A7R9BWB6</accession>
<evidence type="ECO:0000259" key="1">
    <source>
        <dbReference type="Pfam" id="PF00089"/>
    </source>
</evidence>
<dbReference type="GO" id="GO:0004252">
    <property type="term" value="F:serine-type endopeptidase activity"/>
    <property type="evidence" value="ECO:0007669"/>
    <property type="project" value="InterPro"/>
</dbReference>
<dbReference type="OrthoDB" id="5565075at2759"/>
<protein>
    <recommendedName>
        <fullName evidence="1">Peptidase S1 domain-containing protein</fullName>
    </recommendedName>
</protein>
<evidence type="ECO:0000313" key="3">
    <source>
        <dbReference type="Proteomes" id="UP000678499"/>
    </source>
</evidence>
<dbReference type="EMBL" id="OA885869">
    <property type="protein sequence ID" value="CAD7282438.1"/>
    <property type="molecule type" value="Genomic_DNA"/>
</dbReference>
<dbReference type="InterPro" id="IPR001254">
    <property type="entry name" value="Trypsin_dom"/>
</dbReference>
<sequence length="234" mass="25849">MKKYFARQSALGMKRLRFSPMLLMIQVVANCAKDMDNSHINRPSPGNFSQDQDLIAKATMIRNRKEVARIEGGVPETDRTQAPYFAKVDLLANNDTRFTVGGGTLISKRHVLTASWLVDPNFYTNQKLIIASISVTIGDVTSAVSTSRQEFDVSLTNVIRHPNYVLPTFDTAFDNFVRNQPAILRLGANAETGGNTGVNIASILYNANATYEGEEVTILDVPRPLKEFCGISSF</sequence>
<dbReference type="EMBL" id="CAJPEX010003832">
    <property type="protein sequence ID" value="CAG0922590.1"/>
    <property type="molecule type" value="Genomic_DNA"/>
</dbReference>
<dbReference type="Pfam" id="PF00089">
    <property type="entry name" value="Trypsin"/>
    <property type="match status" value="1"/>
</dbReference>
<keyword evidence="3" id="KW-1185">Reference proteome</keyword>
<dbReference type="GO" id="GO:0006508">
    <property type="term" value="P:proteolysis"/>
    <property type="evidence" value="ECO:0007669"/>
    <property type="project" value="InterPro"/>
</dbReference>
<reference evidence="2" key="1">
    <citation type="submission" date="2020-11" db="EMBL/GenBank/DDBJ databases">
        <authorList>
            <person name="Tran Van P."/>
        </authorList>
    </citation>
    <scope>NUCLEOTIDE SEQUENCE</scope>
</reference>
<dbReference type="InterPro" id="IPR043504">
    <property type="entry name" value="Peptidase_S1_PA_chymotrypsin"/>
</dbReference>
<feature type="domain" description="Peptidase S1" evidence="1">
    <location>
        <begin position="76"/>
        <end position="186"/>
    </location>
</feature>
<dbReference type="InterPro" id="IPR009003">
    <property type="entry name" value="Peptidase_S1_PA"/>
</dbReference>
<dbReference type="SUPFAM" id="SSF50494">
    <property type="entry name" value="Trypsin-like serine proteases"/>
    <property type="match status" value="1"/>
</dbReference>
<dbReference type="Gene3D" id="2.40.10.10">
    <property type="entry name" value="Trypsin-like serine proteases"/>
    <property type="match status" value="1"/>
</dbReference>
<gene>
    <name evidence="2" type="ORF">NMOB1V02_LOCUS10063</name>
</gene>
<evidence type="ECO:0000313" key="2">
    <source>
        <dbReference type="EMBL" id="CAD7282438.1"/>
    </source>
</evidence>
<dbReference type="Proteomes" id="UP000678499">
    <property type="component" value="Unassembled WGS sequence"/>
</dbReference>
<proteinExistence type="predicted"/>
<organism evidence="2">
    <name type="scientific">Notodromas monacha</name>
    <dbReference type="NCBI Taxonomy" id="399045"/>
    <lineage>
        <taxon>Eukaryota</taxon>
        <taxon>Metazoa</taxon>
        <taxon>Ecdysozoa</taxon>
        <taxon>Arthropoda</taxon>
        <taxon>Crustacea</taxon>
        <taxon>Oligostraca</taxon>
        <taxon>Ostracoda</taxon>
        <taxon>Podocopa</taxon>
        <taxon>Podocopida</taxon>
        <taxon>Cypridocopina</taxon>
        <taxon>Cypridoidea</taxon>
        <taxon>Cyprididae</taxon>
        <taxon>Notodromas</taxon>
    </lineage>
</organism>